<dbReference type="Proteomes" id="UP000238655">
    <property type="component" value="Unassembled WGS sequence"/>
</dbReference>
<feature type="region of interest" description="Disordered" evidence="4">
    <location>
        <begin position="109"/>
        <end position="131"/>
    </location>
</feature>
<keyword evidence="1 2" id="KW-0238">DNA-binding</keyword>
<evidence type="ECO:0000256" key="2">
    <source>
        <dbReference type="HAMAP-Rule" id="MF_00984"/>
    </source>
</evidence>
<dbReference type="PANTHER" id="PTHR10302">
    <property type="entry name" value="SINGLE-STRANDED DNA-BINDING PROTEIN"/>
    <property type="match status" value="1"/>
</dbReference>
<evidence type="ECO:0000313" key="5">
    <source>
        <dbReference type="EMBL" id="POZ80226.1"/>
    </source>
</evidence>
<dbReference type="InterPro" id="IPR011344">
    <property type="entry name" value="ssDNA-bd"/>
</dbReference>
<evidence type="ECO:0000256" key="3">
    <source>
        <dbReference type="PIRNR" id="PIRNR002070"/>
    </source>
</evidence>
<gene>
    <name evidence="5" type="ORF">C3743_40335</name>
</gene>
<dbReference type="Pfam" id="PF00436">
    <property type="entry name" value="SSB"/>
    <property type="match status" value="1"/>
</dbReference>
<proteinExistence type="inferred from homology"/>
<dbReference type="InterPro" id="IPR000424">
    <property type="entry name" value="Primosome_PriB/ssb"/>
</dbReference>
<dbReference type="PROSITE" id="PS50935">
    <property type="entry name" value="SSB"/>
    <property type="match status" value="1"/>
</dbReference>
<dbReference type="InterPro" id="IPR012340">
    <property type="entry name" value="NA-bd_OB-fold"/>
</dbReference>
<name>A0A2S5DMB2_9BURK</name>
<comment type="caution">
    <text evidence="2">Lacks conserved residue(s) required for the propagation of feature annotation.</text>
</comment>
<protein>
    <recommendedName>
        <fullName evidence="2 3">Single-stranded DNA-binding protein</fullName>
        <shortName evidence="2">SSB</shortName>
    </recommendedName>
</protein>
<evidence type="ECO:0000256" key="1">
    <source>
        <dbReference type="ARBA" id="ARBA00023125"/>
    </source>
</evidence>
<comment type="subunit">
    <text evidence="2">Homotetramer.</text>
</comment>
<reference evidence="5 6" key="1">
    <citation type="submission" date="2018-01" db="EMBL/GenBank/DDBJ databases">
        <title>Successful Treatment of Persistent Burkholderia cepacia Bacteremia with Ceftazidime-Avibactam.</title>
        <authorList>
            <person name="Tamma P."/>
            <person name="Fan Y."/>
            <person name="Bergman Y."/>
            <person name="Sick-Samuels A."/>
            <person name="Hsu A."/>
            <person name="Timp W."/>
            <person name="Simner P."/>
        </authorList>
    </citation>
    <scope>NUCLEOTIDE SEQUENCE [LARGE SCALE GENOMIC DNA]</scope>
    <source>
        <strain evidence="5 6">170816</strain>
    </source>
</reference>
<evidence type="ECO:0000256" key="4">
    <source>
        <dbReference type="SAM" id="MobiDB-lite"/>
    </source>
</evidence>
<dbReference type="NCBIfam" id="TIGR00621">
    <property type="entry name" value="ssb"/>
    <property type="match status" value="1"/>
</dbReference>
<dbReference type="SUPFAM" id="SSF50249">
    <property type="entry name" value="Nucleic acid-binding proteins"/>
    <property type="match status" value="1"/>
</dbReference>
<dbReference type="PANTHER" id="PTHR10302:SF27">
    <property type="entry name" value="SINGLE-STRANDED DNA-BINDING PROTEIN"/>
    <property type="match status" value="1"/>
</dbReference>
<dbReference type="PIRSF" id="PIRSF002070">
    <property type="entry name" value="SSB"/>
    <property type="match status" value="1"/>
</dbReference>
<sequence length="131" mass="14627">MASKNAVSLIGYLGADPEVRYMPNGDPVAQISVGTTEAWKDKASGELKERTEWHRVIVYGKNVVEKYIQPYAKKGSAVAIDGRLRTRKWEKDGIDRYTTEIISTDFQLLDRKQTNGQQAPAPGEPSDDVPF</sequence>
<dbReference type="RefSeq" id="WP_081064222.1">
    <property type="nucleotide sequence ID" value="NZ_PQVP01000006.1"/>
</dbReference>
<dbReference type="HAMAP" id="MF_00984">
    <property type="entry name" value="SSB"/>
    <property type="match status" value="1"/>
</dbReference>
<dbReference type="GO" id="GO:0006260">
    <property type="term" value="P:DNA replication"/>
    <property type="evidence" value="ECO:0007669"/>
    <property type="project" value="InterPro"/>
</dbReference>
<dbReference type="GO" id="GO:0003697">
    <property type="term" value="F:single-stranded DNA binding"/>
    <property type="evidence" value="ECO:0007669"/>
    <property type="project" value="UniProtKB-UniRule"/>
</dbReference>
<dbReference type="GO" id="GO:0009295">
    <property type="term" value="C:nucleoid"/>
    <property type="evidence" value="ECO:0007669"/>
    <property type="project" value="TreeGrafter"/>
</dbReference>
<dbReference type="EMBL" id="PQVP01000006">
    <property type="protein sequence ID" value="POZ80226.1"/>
    <property type="molecule type" value="Genomic_DNA"/>
</dbReference>
<accession>A0A2S5DMB2</accession>
<dbReference type="AlphaFoldDB" id="A0A2S5DMB2"/>
<dbReference type="CDD" id="cd04496">
    <property type="entry name" value="SSB_OBF"/>
    <property type="match status" value="1"/>
</dbReference>
<comment type="caution">
    <text evidence="5">The sequence shown here is derived from an EMBL/GenBank/DDBJ whole genome shotgun (WGS) entry which is preliminary data.</text>
</comment>
<organism evidence="5 6">
    <name type="scientific">Burkholderia contaminans</name>
    <dbReference type="NCBI Taxonomy" id="488447"/>
    <lineage>
        <taxon>Bacteria</taxon>
        <taxon>Pseudomonadati</taxon>
        <taxon>Pseudomonadota</taxon>
        <taxon>Betaproteobacteria</taxon>
        <taxon>Burkholderiales</taxon>
        <taxon>Burkholderiaceae</taxon>
        <taxon>Burkholderia</taxon>
        <taxon>Burkholderia cepacia complex</taxon>
    </lineage>
</organism>
<evidence type="ECO:0000313" key="6">
    <source>
        <dbReference type="Proteomes" id="UP000238655"/>
    </source>
</evidence>
<dbReference type="Gene3D" id="2.40.50.140">
    <property type="entry name" value="Nucleic acid-binding proteins"/>
    <property type="match status" value="1"/>
</dbReference>